<dbReference type="GO" id="GO:1904680">
    <property type="term" value="F:peptide transmembrane transporter activity"/>
    <property type="evidence" value="ECO:0007669"/>
    <property type="project" value="TreeGrafter"/>
</dbReference>
<evidence type="ECO:0000313" key="6">
    <source>
        <dbReference type="Proteomes" id="UP000198828"/>
    </source>
</evidence>
<dbReference type="PIRSF" id="PIRSF002741">
    <property type="entry name" value="MppA"/>
    <property type="match status" value="1"/>
</dbReference>
<evidence type="ECO:0000256" key="1">
    <source>
        <dbReference type="ARBA" id="ARBA00005695"/>
    </source>
</evidence>
<accession>A0A1H3DDQ9</accession>
<dbReference type="PANTHER" id="PTHR30290">
    <property type="entry name" value="PERIPLASMIC BINDING COMPONENT OF ABC TRANSPORTER"/>
    <property type="match status" value="1"/>
</dbReference>
<dbReference type="PROSITE" id="PS51257">
    <property type="entry name" value="PROKAR_LIPOPROTEIN"/>
    <property type="match status" value="1"/>
</dbReference>
<organism evidence="5 6">
    <name type="scientific">Tepidimicrobium xylanilyticum</name>
    <dbReference type="NCBI Taxonomy" id="1123352"/>
    <lineage>
        <taxon>Bacteria</taxon>
        <taxon>Bacillati</taxon>
        <taxon>Bacillota</taxon>
        <taxon>Tissierellia</taxon>
        <taxon>Tissierellales</taxon>
        <taxon>Tepidimicrobiaceae</taxon>
        <taxon>Tepidimicrobium</taxon>
    </lineage>
</organism>
<dbReference type="Gene3D" id="3.10.105.10">
    <property type="entry name" value="Dipeptide-binding Protein, Domain 3"/>
    <property type="match status" value="1"/>
</dbReference>
<feature type="domain" description="Solute-binding protein family 5" evidence="4">
    <location>
        <begin position="97"/>
        <end position="440"/>
    </location>
</feature>
<protein>
    <submittedName>
        <fullName evidence="5">Peptide/nickel transport system substrate-binding protein</fullName>
    </submittedName>
</protein>
<dbReference type="PANTHER" id="PTHR30290:SF9">
    <property type="entry name" value="OLIGOPEPTIDE-BINDING PROTEIN APPA"/>
    <property type="match status" value="1"/>
</dbReference>
<gene>
    <name evidence="5" type="ORF">SAMN05660923_02655</name>
</gene>
<dbReference type="RefSeq" id="WP_093754482.1">
    <property type="nucleotide sequence ID" value="NZ_BSYN01000007.1"/>
</dbReference>
<dbReference type="GO" id="GO:0015833">
    <property type="term" value="P:peptide transport"/>
    <property type="evidence" value="ECO:0007669"/>
    <property type="project" value="TreeGrafter"/>
</dbReference>
<dbReference type="Gene3D" id="3.40.190.10">
    <property type="entry name" value="Periplasmic binding protein-like II"/>
    <property type="match status" value="1"/>
</dbReference>
<dbReference type="Gene3D" id="3.90.76.10">
    <property type="entry name" value="Dipeptide-binding Protein, Domain 1"/>
    <property type="match status" value="1"/>
</dbReference>
<dbReference type="Proteomes" id="UP000198828">
    <property type="component" value="Unassembled WGS sequence"/>
</dbReference>
<keyword evidence="3" id="KW-0732">Signal</keyword>
<proteinExistence type="inferred from homology"/>
<dbReference type="EMBL" id="FNNG01000015">
    <property type="protein sequence ID" value="SDX64642.1"/>
    <property type="molecule type" value="Genomic_DNA"/>
</dbReference>
<keyword evidence="2" id="KW-0813">Transport</keyword>
<dbReference type="InterPro" id="IPR030678">
    <property type="entry name" value="Peptide/Ni-bd"/>
</dbReference>
<dbReference type="GO" id="GO:0042597">
    <property type="term" value="C:periplasmic space"/>
    <property type="evidence" value="ECO:0007669"/>
    <property type="project" value="UniProtKB-ARBA"/>
</dbReference>
<evidence type="ECO:0000313" key="5">
    <source>
        <dbReference type="EMBL" id="SDX64642.1"/>
    </source>
</evidence>
<dbReference type="CDD" id="cd08517">
    <property type="entry name" value="PBP2_NikA_DppA_OppA_like_13"/>
    <property type="match status" value="1"/>
</dbReference>
<name>A0A1H3DDQ9_9FIRM</name>
<dbReference type="InterPro" id="IPR000914">
    <property type="entry name" value="SBP_5_dom"/>
</dbReference>
<reference evidence="5 6" key="1">
    <citation type="submission" date="2016-10" db="EMBL/GenBank/DDBJ databases">
        <authorList>
            <person name="de Groot N.N."/>
        </authorList>
    </citation>
    <scope>NUCLEOTIDE SEQUENCE [LARGE SCALE GENOMIC DNA]</scope>
    <source>
        <strain evidence="5 6">DSM 23310</strain>
    </source>
</reference>
<dbReference type="InterPro" id="IPR039424">
    <property type="entry name" value="SBP_5"/>
</dbReference>
<evidence type="ECO:0000256" key="3">
    <source>
        <dbReference type="ARBA" id="ARBA00022729"/>
    </source>
</evidence>
<dbReference type="SUPFAM" id="SSF53850">
    <property type="entry name" value="Periplasmic binding protein-like II"/>
    <property type="match status" value="1"/>
</dbReference>
<dbReference type="OrthoDB" id="9772924at2"/>
<evidence type="ECO:0000259" key="4">
    <source>
        <dbReference type="Pfam" id="PF00496"/>
    </source>
</evidence>
<dbReference type="Pfam" id="PF00496">
    <property type="entry name" value="SBP_bac_5"/>
    <property type="match status" value="1"/>
</dbReference>
<evidence type="ECO:0000256" key="2">
    <source>
        <dbReference type="ARBA" id="ARBA00022448"/>
    </source>
</evidence>
<dbReference type="GO" id="GO:0043190">
    <property type="term" value="C:ATP-binding cassette (ABC) transporter complex"/>
    <property type="evidence" value="ECO:0007669"/>
    <property type="project" value="InterPro"/>
</dbReference>
<comment type="similarity">
    <text evidence="1">Belongs to the bacterial solute-binding protein 5 family.</text>
</comment>
<keyword evidence="6" id="KW-1185">Reference proteome</keyword>
<dbReference type="AlphaFoldDB" id="A0A1H3DDQ9"/>
<sequence>MKKLRKISLLLAIALILGVFIIGCTNKADEVGNNDGVDEVVKTGEAGDDRAKEGGTFVVSMGREPQTYNPNAYNDDGAYIVIQNIFNKLVKINGYDEIVPDLAKEWEFSEDGTEITFYLHENVKWHDGEDFSSEDVKWTFEQILKEKGFASGSLSDIEGIICPDENTVVMKLSSPNSGILGYIAWFGTYIMPKHIYEGTDWLENPANHKPIGTGPFKFVEHKSGESVTIVRNDDYWGDKPYLDKVVFRIIPEQSTAYQAWLNGEIDHTLNGVPATELSRFENDDNYLIYDKLWPNRGYILFNMKEGKFSDLKVRQAVAYGIDRDEIFTKALKGIGLKAEYFISPLYEWALNKDVKLPERDIEKARALLEEAGYTADENGIYFTTTIDTYPGFDDIVEVLQSNFREFGIDLQHNAMDDPTYDEKVWFGRDFEITMLGGYQGPDISAIGNRFGAGSVMNLGDYNNPRVEELLKEGVIFSAKEDRAVVYKEIQELLAEDLPAIFLYEKGAKIVVNSYVKGYPASAEAVEKASESEFTYVWLDK</sequence>